<dbReference type="NCBIfam" id="NF033542">
    <property type="entry name" value="transpos_IS110"/>
    <property type="match status" value="1"/>
</dbReference>
<dbReference type="InterPro" id="IPR003346">
    <property type="entry name" value="Transposase_20"/>
</dbReference>
<evidence type="ECO:0000259" key="1">
    <source>
        <dbReference type="Pfam" id="PF01548"/>
    </source>
</evidence>
<dbReference type="Pfam" id="PF01548">
    <property type="entry name" value="DEDD_Tnp_IS110"/>
    <property type="match status" value="1"/>
</dbReference>
<feature type="domain" description="Transposase IS116/IS110/IS902 C-terminal" evidence="2">
    <location>
        <begin position="234"/>
        <end position="316"/>
    </location>
</feature>
<dbReference type="EMBL" id="FXYZ01000002">
    <property type="protein sequence ID" value="SMX67534.1"/>
    <property type="molecule type" value="Genomic_DNA"/>
</dbReference>
<dbReference type="RefSeq" id="WP_101597975.1">
    <property type="nucleotide sequence ID" value="NZ_FXYZ01000002.1"/>
</dbReference>
<evidence type="ECO:0000259" key="2">
    <source>
        <dbReference type="Pfam" id="PF02371"/>
    </source>
</evidence>
<protein>
    <submittedName>
        <fullName evidence="3">Transposase</fullName>
    </submittedName>
</protein>
<dbReference type="Proteomes" id="UP000234327">
    <property type="component" value="Unassembled WGS sequence"/>
</dbReference>
<dbReference type="GO" id="GO:0003677">
    <property type="term" value="F:DNA binding"/>
    <property type="evidence" value="ECO:0007669"/>
    <property type="project" value="InterPro"/>
</dbReference>
<dbReference type="PANTHER" id="PTHR33055:SF16">
    <property type="entry name" value="TRANSPOSASE FOR INSERTION SEQUENCE ELEMENT IS1547"/>
    <property type="match status" value="1"/>
</dbReference>
<organism evidence="3 4">
    <name type="scientific">Brevibacterium aurantiacum</name>
    <dbReference type="NCBI Taxonomy" id="273384"/>
    <lineage>
        <taxon>Bacteria</taxon>
        <taxon>Bacillati</taxon>
        <taxon>Actinomycetota</taxon>
        <taxon>Actinomycetes</taxon>
        <taxon>Micrococcales</taxon>
        <taxon>Brevibacteriaceae</taxon>
        <taxon>Brevibacterium</taxon>
    </lineage>
</organism>
<dbReference type="AlphaFoldDB" id="A0A2H1HXA8"/>
<dbReference type="GO" id="GO:0006313">
    <property type="term" value="P:DNA transposition"/>
    <property type="evidence" value="ECO:0007669"/>
    <property type="project" value="InterPro"/>
</dbReference>
<dbReference type="GO" id="GO:0004803">
    <property type="term" value="F:transposase activity"/>
    <property type="evidence" value="ECO:0007669"/>
    <property type="project" value="InterPro"/>
</dbReference>
<name>A0A2H1HXA8_BREAU</name>
<sequence>MSIVAHLYNFFIGVDTHARKHVYTIITNTGILVATGSFPTSRAGIKRALTWAGRWTKGDLDTLWVVEGTASYGAVLTGHIATTEYPVVEAGRMDAKARYGVGKSDELDSYRIAKSVLALHTDQLRWPRQGEGVRQGLRVLLAARDAMTTERTRMINSLTALVRTVDLGIDARNSLTDAQFVEISKWRSRKEDIGLATSRDEAVRLAKRVLDLDDDLQDNHDKLAELVEASPAAVLLAEPGIGTFTAAVFFTAWSHPGRVRNAAAFAALAGANPIPASSGNTQRHRLNRGGDRQLNRALHTVITNRMIHDQRTKDYVAQRFGEDPTKKSKRELKRKLKWYLARRVFKVLNGLETIPTSA</sequence>
<accession>A0A2H1HXA8</accession>
<dbReference type="Pfam" id="PF02371">
    <property type="entry name" value="Transposase_20"/>
    <property type="match status" value="1"/>
</dbReference>
<dbReference type="InterPro" id="IPR047650">
    <property type="entry name" value="Transpos_IS110"/>
</dbReference>
<evidence type="ECO:0000313" key="3">
    <source>
        <dbReference type="EMBL" id="SMX67534.1"/>
    </source>
</evidence>
<feature type="domain" description="Transposase IS110-like N-terminal" evidence="1">
    <location>
        <begin position="12"/>
        <end position="163"/>
    </location>
</feature>
<proteinExistence type="predicted"/>
<dbReference type="PANTHER" id="PTHR33055">
    <property type="entry name" value="TRANSPOSASE FOR INSERTION SEQUENCE ELEMENT IS1111A"/>
    <property type="match status" value="1"/>
</dbReference>
<reference evidence="3 4" key="1">
    <citation type="submission" date="2017-03" db="EMBL/GenBank/DDBJ databases">
        <authorList>
            <person name="Afonso C.L."/>
            <person name="Miller P.J."/>
            <person name="Scott M.A."/>
            <person name="Spackman E."/>
            <person name="Goraichik I."/>
            <person name="Dimitrov K.M."/>
            <person name="Suarez D.L."/>
            <person name="Swayne D.E."/>
        </authorList>
    </citation>
    <scope>NUCLEOTIDE SEQUENCE [LARGE SCALE GENOMIC DNA]</scope>
    <source>
        <strain evidence="4">6(3)</strain>
    </source>
</reference>
<gene>
    <name evidence="3" type="ORF">BAURA63_00514</name>
</gene>
<dbReference type="InterPro" id="IPR002525">
    <property type="entry name" value="Transp_IS110-like_N"/>
</dbReference>
<evidence type="ECO:0000313" key="4">
    <source>
        <dbReference type="Proteomes" id="UP000234327"/>
    </source>
</evidence>